<evidence type="ECO:0000256" key="6">
    <source>
        <dbReference type="ARBA" id="ARBA00023136"/>
    </source>
</evidence>
<keyword evidence="10" id="KW-1185">Reference proteome</keyword>
<dbReference type="OrthoDB" id="2017960at2759"/>
<feature type="transmembrane region" description="Helical" evidence="7">
    <location>
        <begin position="292"/>
        <end position="313"/>
    </location>
</feature>
<sequence>MIYTCSWNSSYSAAAYCFDSCSHKKLTIFSSSSPSSNSSNYSLDSSTSRNILRSVVEKRTHVSIVVGCVSVKKKHFWNKLRFGSKKFRSIILLHLICFVYASNIAVIKEVEGFIDPAYFSAVRFVVSTVPFLPFVFKARKDAEVRSYGLELGLWVSLGYLSEALGLVTSDAGRASFISLFTVIVIPLLESMLGEMVPARTWFGILMSVVGISMLECSGSPPNIGDLFNFVSAIFFGIHTLRTEQISRTTRKENIFALLGYEVGVVAIMSTLWCLTGSSDDGLSLSWDWMFEFPWIPALYTGVFSTGLCLWGEIAALRDVSATETAVIYGLEPLWGAGFAWFLLGERWGVAGWIGAALILGGSLTVQILGSDGHVSKEKNKMKETMSASPVMVRSSSPDNAIHAYKKK</sequence>
<name>A0A8X8XW86_SALSN</name>
<dbReference type="SUPFAM" id="SSF103481">
    <property type="entry name" value="Multidrug resistance efflux transporter EmrE"/>
    <property type="match status" value="2"/>
</dbReference>
<keyword evidence="3" id="KW-1003">Cell membrane</keyword>
<dbReference type="Pfam" id="PF00892">
    <property type="entry name" value="EamA"/>
    <property type="match status" value="2"/>
</dbReference>
<feature type="transmembrane region" description="Helical" evidence="7">
    <location>
        <begin position="87"/>
        <end position="105"/>
    </location>
</feature>
<dbReference type="InterPro" id="IPR000620">
    <property type="entry name" value="EamA_dom"/>
</dbReference>
<feature type="transmembrane region" description="Helical" evidence="7">
    <location>
        <begin position="254"/>
        <end position="272"/>
    </location>
</feature>
<feature type="transmembrane region" description="Helical" evidence="7">
    <location>
        <begin position="349"/>
        <end position="369"/>
    </location>
</feature>
<evidence type="ECO:0000256" key="4">
    <source>
        <dbReference type="ARBA" id="ARBA00022692"/>
    </source>
</evidence>
<evidence type="ECO:0000256" key="7">
    <source>
        <dbReference type="SAM" id="Phobius"/>
    </source>
</evidence>
<comment type="similarity">
    <text evidence="2">Belongs to the drug/metabolite transporter (DMT) superfamily. Plant drug/metabolite exporter (P-DME) (TC 2.A.7.4) family.</text>
</comment>
<dbReference type="GO" id="GO:0005886">
    <property type="term" value="C:plasma membrane"/>
    <property type="evidence" value="ECO:0007669"/>
    <property type="project" value="UniProtKB-SubCell"/>
</dbReference>
<evidence type="ECO:0000256" key="3">
    <source>
        <dbReference type="ARBA" id="ARBA00022475"/>
    </source>
</evidence>
<dbReference type="PANTHER" id="PTHR42920">
    <property type="entry name" value="OS03G0707200 PROTEIN-RELATED"/>
    <property type="match status" value="1"/>
</dbReference>
<dbReference type="InterPro" id="IPR051258">
    <property type="entry name" value="Diverse_Substrate_Transporter"/>
</dbReference>
<dbReference type="AlphaFoldDB" id="A0A8X8XW86"/>
<keyword evidence="5 7" id="KW-1133">Transmembrane helix</keyword>
<feature type="transmembrane region" description="Helical" evidence="7">
    <location>
        <begin position="226"/>
        <end position="242"/>
    </location>
</feature>
<feature type="transmembrane region" description="Helical" evidence="7">
    <location>
        <begin position="325"/>
        <end position="343"/>
    </location>
</feature>
<dbReference type="Proteomes" id="UP000298416">
    <property type="component" value="Unassembled WGS sequence"/>
</dbReference>
<evidence type="ECO:0000256" key="1">
    <source>
        <dbReference type="ARBA" id="ARBA00004651"/>
    </source>
</evidence>
<proteinExistence type="inferred from homology"/>
<protein>
    <recommendedName>
        <fullName evidence="8">EamA domain-containing protein</fullName>
    </recommendedName>
</protein>
<evidence type="ECO:0000256" key="5">
    <source>
        <dbReference type="ARBA" id="ARBA00022989"/>
    </source>
</evidence>
<evidence type="ECO:0000259" key="8">
    <source>
        <dbReference type="Pfam" id="PF00892"/>
    </source>
</evidence>
<dbReference type="InterPro" id="IPR037185">
    <property type="entry name" value="EmrE-like"/>
</dbReference>
<feature type="domain" description="EamA" evidence="8">
    <location>
        <begin position="223"/>
        <end position="363"/>
    </location>
</feature>
<feature type="transmembrane region" description="Helical" evidence="7">
    <location>
        <begin position="174"/>
        <end position="193"/>
    </location>
</feature>
<evidence type="ECO:0000313" key="10">
    <source>
        <dbReference type="Proteomes" id="UP000298416"/>
    </source>
</evidence>
<dbReference type="PANTHER" id="PTHR42920:SF10">
    <property type="entry name" value="EAMA DOMAIN-CONTAINING PROTEIN"/>
    <property type="match status" value="1"/>
</dbReference>
<dbReference type="EMBL" id="PNBA02000006">
    <property type="protein sequence ID" value="KAG6421605.1"/>
    <property type="molecule type" value="Genomic_DNA"/>
</dbReference>
<comment type="caution">
    <text evidence="9">The sequence shown here is derived from an EMBL/GenBank/DDBJ whole genome shotgun (WGS) entry which is preliminary data.</text>
</comment>
<feature type="domain" description="EamA" evidence="8">
    <location>
        <begin position="89"/>
        <end position="213"/>
    </location>
</feature>
<organism evidence="9">
    <name type="scientific">Salvia splendens</name>
    <name type="common">Scarlet sage</name>
    <dbReference type="NCBI Taxonomy" id="180675"/>
    <lineage>
        <taxon>Eukaryota</taxon>
        <taxon>Viridiplantae</taxon>
        <taxon>Streptophyta</taxon>
        <taxon>Embryophyta</taxon>
        <taxon>Tracheophyta</taxon>
        <taxon>Spermatophyta</taxon>
        <taxon>Magnoliopsida</taxon>
        <taxon>eudicotyledons</taxon>
        <taxon>Gunneridae</taxon>
        <taxon>Pentapetalae</taxon>
        <taxon>asterids</taxon>
        <taxon>lamiids</taxon>
        <taxon>Lamiales</taxon>
        <taxon>Lamiaceae</taxon>
        <taxon>Nepetoideae</taxon>
        <taxon>Mentheae</taxon>
        <taxon>Salviinae</taxon>
        <taxon>Salvia</taxon>
        <taxon>Salvia subgen. Calosphace</taxon>
        <taxon>core Calosphace</taxon>
    </lineage>
</organism>
<feature type="transmembrane region" description="Helical" evidence="7">
    <location>
        <begin position="117"/>
        <end position="136"/>
    </location>
</feature>
<keyword evidence="4 7" id="KW-0812">Transmembrane</keyword>
<accession>A0A8X8XW86</accession>
<comment type="subcellular location">
    <subcellularLocation>
        <location evidence="1">Cell membrane</location>
        <topology evidence="1">Multi-pass membrane protein</topology>
    </subcellularLocation>
</comment>
<evidence type="ECO:0000256" key="2">
    <source>
        <dbReference type="ARBA" id="ARBA00007635"/>
    </source>
</evidence>
<reference evidence="9" key="1">
    <citation type="submission" date="2018-01" db="EMBL/GenBank/DDBJ databases">
        <authorList>
            <person name="Mao J.F."/>
        </authorList>
    </citation>
    <scope>NUCLEOTIDE SEQUENCE</scope>
    <source>
        <strain evidence="9">Huo1</strain>
        <tissue evidence="9">Leaf</tissue>
    </source>
</reference>
<keyword evidence="6 7" id="KW-0472">Membrane</keyword>
<evidence type="ECO:0000313" key="9">
    <source>
        <dbReference type="EMBL" id="KAG6421605.1"/>
    </source>
</evidence>
<gene>
    <name evidence="9" type="ORF">SASPL_118162</name>
</gene>
<reference evidence="9" key="2">
    <citation type="submission" date="2020-08" db="EMBL/GenBank/DDBJ databases">
        <title>Plant Genome Project.</title>
        <authorList>
            <person name="Zhang R.-G."/>
        </authorList>
    </citation>
    <scope>NUCLEOTIDE SEQUENCE</scope>
    <source>
        <strain evidence="9">Huo1</strain>
        <tissue evidence="9">Leaf</tissue>
    </source>
</reference>